<evidence type="ECO:0000313" key="6">
    <source>
        <dbReference type="EMBL" id="ORX87813.1"/>
    </source>
</evidence>
<evidence type="ECO:0000256" key="4">
    <source>
        <dbReference type="ARBA" id="ARBA00023242"/>
    </source>
</evidence>
<sequence length="213" mass="25094">MPIKIISKLSEDIEKDNDKILKFTESNVLLKISPDIQCLNFLNSKPNGTIYVTTEEIIYWLNNIQKGISIDYNTISMHAISSSSEQNKRCIYMQLDNNKCTIFNENKDILPIDIKKSENETNTEEEIENYMEDDDDYIIEFNFIFENEIKLTLAYEEITRCTELHPDPDDSMDESEMFDINYFNQMETEFESPIHEPPENDDDDNDNVKRQKI</sequence>
<dbReference type="GO" id="GO:0000387">
    <property type="term" value="P:spliceosomal snRNP assembly"/>
    <property type="evidence" value="ECO:0007669"/>
    <property type="project" value="TreeGrafter"/>
</dbReference>
<evidence type="ECO:0008006" key="8">
    <source>
        <dbReference type="Google" id="ProtNLM"/>
    </source>
</evidence>
<dbReference type="STRING" id="1754192.A0A1Y1XPZ0"/>
<dbReference type="PANTHER" id="PTHR21399">
    <property type="entry name" value="CHLORIDE CONDUCTANCE REGULATORY PROTEIN ICLN"/>
    <property type="match status" value="1"/>
</dbReference>
<dbReference type="EMBL" id="MCFG01000005">
    <property type="protein sequence ID" value="ORX87813.1"/>
    <property type="molecule type" value="Genomic_DNA"/>
</dbReference>
<dbReference type="InterPro" id="IPR011993">
    <property type="entry name" value="PH-like_dom_sf"/>
</dbReference>
<name>A0A1Y1XPZ0_9FUNG</name>
<dbReference type="Proteomes" id="UP000193944">
    <property type="component" value="Unassembled WGS sequence"/>
</dbReference>
<keyword evidence="3" id="KW-0963">Cytoplasm</keyword>
<evidence type="ECO:0000256" key="3">
    <source>
        <dbReference type="ARBA" id="ARBA00022490"/>
    </source>
</evidence>
<evidence type="ECO:0000256" key="1">
    <source>
        <dbReference type="ARBA" id="ARBA00004123"/>
    </source>
</evidence>
<dbReference type="GO" id="GO:0034715">
    <property type="term" value="C:pICln-Sm protein complex"/>
    <property type="evidence" value="ECO:0007669"/>
    <property type="project" value="TreeGrafter"/>
</dbReference>
<protein>
    <recommendedName>
        <fullName evidence="8">Methylosome subunit pICln</fullName>
    </recommendedName>
</protein>
<accession>A0A1Y1XPZ0</accession>
<proteinExistence type="predicted"/>
<comment type="caution">
    <text evidence="6">The sequence shown here is derived from an EMBL/GenBank/DDBJ whole genome shotgun (WGS) entry which is preliminary data.</text>
</comment>
<dbReference type="Gene3D" id="2.30.29.30">
    <property type="entry name" value="Pleckstrin-homology domain (PH domain)/Phosphotyrosine-binding domain (PTB)"/>
    <property type="match status" value="1"/>
</dbReference>
<reference evidence="6 7" key="2">
    <citation type="submission" date="2016-08" db="EMBL/GenBank/DDBJ databases">
        <title>Pervasive Adenine N6-methylation of Active Genes in Fungi.</title>
        <authorList>
            <consortium name="DOE Joint Genome Institute"/>
            <person name="Mondo S.J."/>
            <person name="Dannebaum R.O."/>
            <person name="Kuo R.C."/>
            <person name="Labutti K."/>
            <person name="Haridas S."/>
            <person name="Kuo A."/>
            <person name="Salamov A."/>
            <person name="Ahrendt S.R."/>
            <person name="Lipzen A."/>
            <person name="Sullivan W."/>
            <person name="Andreopoulos W.B."/>
            <person name="Clum A."/>
            <person name="Lindquist E."/>
            <person name="Daum C."/>
            <person name="Ramamoorthy G.K."/>
            <person name="Gryganskyi A."/>
            <person name="Culley D."/>
            <person name="Magnuson J.K."/>
            <person name="James T.Y."/>
            <person name="O'Malley M.A."/>
            <person name="Stajich J.E."/>
            <person name="Spatafora J.W."/>
            <person name="Visel A."/>
            <person name="Grigoriev I.V."/>
        </authorList>
    </citation>
    <scope>NUCLEOTIDE SEQUENCE [LARGE SCALE GENOMIC DNA]</scope>
    <source>
        <strain evidence="6 7">S4</strain>
    </source>
</reference>
<evidence type="ECO:0000313" key="7">
    <source>
        <dbReference type="Proteomes" id="UP000193944"/>
    </source>
</evidence>
<dbReference type="OrthoDB" id="19714at2759"/>
<gene>
    <name evidence="6" type="ORF">BCR32DRAFT_264053</name>
</gene>
<reference evidence="6 7" key="1">
    <citation type="submission" date="2016-08" db="EMBL/GenBank/DDBJ databases">
        <title>A Parts List for Fungal Cellulosomes Revealed by Comparative Genomics.</title>
        <authorList>
            <consortium name="DOE Joint Genome Institute"/>
            <person name="Haitjema C.H."/>
            <person name="Gilmore S.P."/>
            <person name="Henske J.K."/>
            <person name="Solomon K.V."/>
            <person name="De Groot R."/>
            <person name="Kuo A."/>
            <person name="Mondo S.J."/>
            <person name="Salamov A.A."/>
            <person name="Labutti K."/>
            <person name="Zhao Z."/>
            <person name="Chiniquy J."/>
            <person name="Barry K."/>
            <person name="Brewer H.M."/>
            <person name="Purvine S.O."/>
            <person name="Wright A.T."/>
            <person name="Boxma B."/>
            <person name="Van Alen T."/>
            <person name="Hackstein J.H."/>
            <person name="Baker S.E."/>
            <person name="Grigoriev I.V."/>
            <person name="O'Malley M.A."/>
        </authorList>
    </citation>
    <scope>NUCLEOTIDE SEQUENCE [LARGE SCALE GENOMIC DNA]</scope>
    <source>
        <strain evidence="6 7">S4</strain>
    </source>
</reference>
<evidence type="ECO:0000256" key="2">
    <source>
        <dbReference type="ARBA" id="ARBA00004496"/>
    </source>
</evidence>
<keyword evidence="4" id="KW-0539">Nucleus</keyword>
<dbReference type="GO" id="GO:0005829">
    <property type="term" value="C:cytosol"/>
    <property type="evidence" value="ECO:0007669"/>
    <property type="project" value="TreeGrafter"/>
</dbReference>
<organism evidence="6 7">
    <name type="scientific">Anaeromyces robustus</name>
    <dbReference type="NCBI Taxonomy" id="1754192"/>
    <lineage>
        <taxon>Eukaryota</taxon>
        <taxon>Fungi</taxon>
        <taxon>Fungi incertae sedis</taxon>
        <taxon>Chytridiomycota</taxon>
        <taxon>Chytridiomycota incertae sedis</taxon>
        <taxon>Neocallimastigomycetes</taxon>
        <taxon>Neocallimastigales</taxon>
        <taxon>Neocallimastigaceae</taxon>
        <taxon>Anaeromyces</taxon>
    </lineage>
</organism>
<evidence type="ECO:0000256" key="5">
    <source>
        <dbReference type="SAM" id="MobiDB-lite"/>
    </source>
</evidence>
<dbReference type="InterPro" id="IPR039924">
    <property type="entry name" value="ICln/Lot5/Saf5"/>
</dbReference>
<dbReference type="GO" id="GO:0005681">
    <property type="term" value="C:spliceosomal complex"/>
    <property type="evidence" value="ECO:0007669"/>
    <property type="project" value="TreeGrafter"/>
</dbReference>
<dbReference type="GO" id="GO:0045292">
    <property type="term" value="P:mRNA cis splicing, via spliceosome"/>
    <property type="evidence" value="ECO:0007669"/>
    <property type="project" value="TreeGrafter"/>
</dbReference>
<feature type="region of interest" description="Disordered" evidence="5">
    <location>
        <begin position="187"/>
        <end position="213"/>
    </location>
</feature>
<dbReference type="PANTHER" id="PTHR21399:SF0">
    <property type="entry name" value="METHYLOSOME SUBUNIT PICLN"/>
    <property type="match status" value="1"/>
</dbReference>
<keyword evidence="7" id="KW-1185">Reference proteome</keyword>
<dbReference type="AlphaFoldDB" id="A0A1Y1XPZ0"/>
<comment type="subcellular location">
    <subcellularLocation>
        <location evidence="2">Cytoplasm</location>
    </subcellularLocation>
    <subcellularLocation>
        <location evidence="1">Nucleus</location>
    </subcellularLocation>
</comment>
<dbReference type="Pfam" id="PF03517">
    <property type="entry name" value="Voldacs"/>
    <property type="match status" value="1"/>
</dbReference>